<gene>
    <name evidence="2" type="ORF">RS030_192781</name>
</gene>
<keyword evidence="3" id="KW-1185">Reference proteome</keyword>
<keyword evidence="1" id="KW-0812">Transmembrane</keyword>
<proteinExistence type="predicted"/>
<evidence type="ECO:0000313" key="2">
    <source>
        <dbReference type="EMBL" id="KAK6589971.1"/>
    </source>
</evidence>
<dbReference type="EMBL" id="JAWDEY010000010">
    <property type="protein sequence ID" value="KAK6589971.1"/>
    <property type="molecule type" value="Genomic_DNA"/>
</dbReference>
<evidence type="ECO:0000313" key="3">
    <source>
        <dbReference type="Proteomes" id="UP001311799"/>
    </source>
</evidence>
<accession>A0AAV9XZ70</accession>
<feature type="transmembrane region" description="Helical" evidence="1">
    <location>
        <begin position="184"/>
        <end position="208"/>
    </location>
</feature>
<protein>
    <submittedName>
        <fullName evidence="2">Uncharacterized protein</fullName>
    </submittedName>
</protein>
<keyword evidence="1" id="KW-1133">Transmembrane helix</keyword>
<sequence length="219" mass="25942">MFTRLTLLLLTIFLIFQGTFTWILNFDLIPNSESNFFPLELERCKVSYWTRYGTECMDGCSIFGELRYGPNYLSGNSINEIPKSIGINCKMDNKGKMDIFDKLEMFDLWIDTDVCSFEYQTVFDIIQMKTTIGTKKNKSRLFNRGKTKILHLDSYNTKELVYIGTFSMDSLDNLLKYREYTKSYIKYSIIVDLLLLLLFLLNTLLYKYRLHKIKKIRKK</sequence>
<reference evidence="2 3" key="1">
    <citation type="submission" date="2023-10" db="EMBL/GenBank/DDBJ databases">
        <title>Comparative genomics analysis reveals potential genetic determinants of host preference in Cryptosporidium xiaoi.</title>
        <authorList>
            <person name="Xiao L."/>
            <person name="Li J."/>
        </authorList>
    </citation>
    <scope>NUCLEOTIDE SEQUENCE [LARGE SCALE GENOMIC DNA]</scope>
    <source>
        <strain evidence="2 3">52996</strain>
    </source>
</reference>
<keyword evidence="1" id="KW-0472">Membrane</keyword>
<dbReference type="AlphaFoldDB" id="A0AAV9XZ70"/>
<evidence type="ECO:0000256" key="1">
    <source>
        <dbReference type="SAM" id="Phobius"/>
    </source>
</evidence>
<comment type="caution">
    <text evidence="2">The sequence shown here is derived from an EMBL/GenBank/DDBJ whole genome shotgun (WGS) entry which is preliminary data.</text>
</comment>
<dbReference type="Proteomes" id="UP001311799">
    <property type="component" value="Unassembled WGS sequence"/>
</dbReference>
<name>A0AAV9XZ70_9CRYT</name>
<organism evidence="2 3">
    <name type="scientific">Cryptosporidium xiaoi</name>
    <dbReference type="NCBI Taxonomy" id="659607"/>
    <lineage>
        <taxon>Eukaryota</taxon>
        <taxon>Sar</taxon>
        <taxon>Alveolata</taxon>
        <taxon>Apicomplexa</taxon>
        <taxon>Conoidasida</taxon>
        <taxon>Coccidia</taxon>
        <taxon>Eucoccidiorida</taxon>
        <taxon>Eimeriorina</taxon>
        <taxon>Cryptosporidiidae</taxon>
        <taxon>Cryptosporidium</taxon>
    </lineage>
</organism>